<dbReference type="Gene3D" id="2.60.40.10">
    <property type="entry name" value="Immunoglobulins"/>
    <property type="match status" value="1"/>
</dbReference>
<feature type="domain" description="Fibronectin type-III" evidence="5">
    <location>
        <begin position="1066"/>
        <end position="1155"/>
    </location>
</feature>
<dbReference type="SUPFAM" id="SSF49899">
    <property type="entry name" value="Concanavalin A-like lectins/glucanases"/>
    <property type="match status" value="1"/>
</dbReference>
<evidence type="ECO:0000313" key="6">
    <source>
        <dbReference type="EMBL" id="SPP65462.1"/>
    </source>
</evidence>
<evidence type="ECO:0000256" key="2">
    <source>
        <dbReference type="ARBA" id="ARBA00023157"/>
    </source>
</evidence>
<reference evidence="7" key="1">
    <citation type="submission" date="2018-04" db="EMBL/GenBank/DDBJ databases">
        <authorList>
            <person name="Lucker S."/>
            <person name="Sakoula D."/>
        </authorList>
    </citation>
    <scope>NUCLEOTIDE SEQUENCE [LARGE SCALE GENOMIC DNA]</scope>
</reference>
<gene>
    <name evidence="6" type="ORF">NITLEN_30376</name>
</gene>
<protein>
    <recommendedName>
        <fullName evidence="5">Fibronectin type-III domain-containing protein</fullName>
    </recommendedName>
</protein>
<evidence type="ECO:0000256" key="3">
    <source>
        <dbReference type="SAM" id="MobiDB-lite"/>
    </source>
</evidence>
<dbReference type="InterPro" id="IPR013320">
    <property type="entry name" value="ConA-like_dom_sf"/>
</dbReference>
<evidence type="ECO:0000313" key="7">
    <source>
        <dbReference type="Proteomes" id="UP000248168"/>
    </source>
</evidence>
<dbReference type="InterPro" id="IPR036116">
    <property type="entry name" value="FN3_sf"/>
</dbReference>
<dbReference type="OrthoDB" id="154460at2"/>
<proteinExistence type="predicted"/>
<dbReference type="SMART" id="SM00060">
    <property type="entry name" value="FN3"/>
    <property type="match status" value="1"/>
</dbReference>
<dbReference type="InterPro" id="IPR017853">
    <property type="entry name" value="GH"/>
</dbReference>
<organism evidence="6 7">
    <name type="scientific">Nitrospira lenta</name>
    <dbReference type="NCBI Taxonomy" id="1436998"/>
    <lineage>
        <taxon>Bacteria</taxon>
        <taxon>Pseudomonadati</taxon>
        <taxon>Nitrospirota</taxon>
        <taxon>Nitrospiria</taxon>
        <taxon>Nitrospirales</taxon>
        <taxon>Nitrospiraceae</taxon>
        <taxon>Nitrospira</taxon>
    </lineage>
</organism>
<dbReference type="PANTHER" id="PTHR42535">
    <property type="entry name" value="OOKINETE PROTEIN, PUTATIVE-RELATED"/>
    <property type="match status" value="1"/>
</dbReference>
<dbReference type="SMART" id="SM00560">
    <property type="entry name" value="LamGL"/>
    <property type="match status" value="1"/>
</dbReference>
<dbReference type="Gene3D" id="3.20.20.80">
    <property type="entry name" value="Glycosidases"/>
    <property type="match status" value="1"/>
</dbReference>
<dbReference type="Pfam" id="PF00041">
    <property type="entry name" value="fn3"/>
    <property type="match status" value="1"/>
</dbReference>
<dbReference type="InterPro" id="IPR046265">
    <property type="entry name" value="DUF6298"/>
</dbReference>
<dbReference type="CDD" id="cd00063">
    <property type="entry name" value="FN3"/>
    <property type="match status" value="1"/>
</dbReference>
<dbReference type="EMBL" id="OUNR01000016">
    <property type="protein sequence ID" value="SPP65462.1"/>
    <property type="molecule type" value="Genomic_DNA"/>
</dbReference>
<sequence length="1155" mass="121689">MVYRMPGNLFRALCAVLFATCFATTLHAQTGPTSGPLRIHPTNPRYFADATGRPVYLTGSHIWHNLQDGNAAAFNYSAYLDQLQANNHNFIRLWIAESPQADIALMPAPGFTGNTPWYQKATPLPYARTGPGTASDGLPKFNLAQFNQAYFDRLRARVIAARDRGIYVSIMLFNFRDVWNANPATPGRNVWRYHPYNMNNNANGINGDPNGNGNGEETHTLQLAAVTQLQDAYVRKVIDTVNDLNNVIFEISNDDQPGDPAWQAYVAALIRTYEAGKASQHAVGMTGTPGAGNAALLNGPADWVSFAAGSFNNSGDPFISSPPATDGTKVSLLDTDHLGYALFQNNPSATTMWVWKSFLRGHNPILMEDLQGSAGWVAGRSAMGHTRAYAIRMDLSPVAPRSALSTTGFCLASPGREYLAYQPGSGSFSVDLVSGTYTYEWFNPTTGTVAATGTAGASGGPQVFTPPFSGPAVLYLKSNTTLTSTASADATAMGHWPFDEGAGTIAGDKTGNGLHGTLVNSPTWSAGKTAGGLTFDGTNDYLQISNPGSLSPQKLTLSVWAKPSSFANPDWNSTLANVGLHEWTDGYYGLAIDTDGKPLALLNIGGGEQNAYYIEGAAISVGQWHHFALSYDNATLRLYVDGVAAGSLSINRIRTSNAAPLLVARRGDAGYHFKGTLDDIRVFSRAMTVTDIGAIMQGIATTSIPSSSIDTALTTAGTTTTAGSTTSTATASGTAIIGTTTYRASTDFSGVQGQRGWWYLDSTETRLTFNTAANSWQGSESYLQLTANDGHPGATRDAVRRWVAPGAGTAQISGTVRDLNSGGGGGVTVAIRKGTTVLWQQSIANGNTTGVTFNVSTTLAAGDAVDFVINRGADGSNSYDTTAFDPTISFASSTTTTSPTTPPPTGSSAAGTTYRASTDYSAVQGQRNWFYLDSLSNRMTFNTAANVWQGPEPYMVLGSNYGHPGTTLDAVRRWVAPGAGTAQISGTVRDLNSGGGGGVTVAIRKGTTVLWQQSIANGNTTGVTFNVSTTLAAGDAVDFVINRGADGSNSYDTTAFDPTIIFASTTTTSPTTPPPTTGTAAVTLSWNKNTESDLSFYRVYYGTSSRNYSNSMGVGTALSSTISNLTPGTIYYFAVTAVDTSGNESAPSGEVAISR</sequence>
<feature type="region of interest" description="Disordered" evidence="3">
    <location>
        <begin position="890"/>
        <end position="913"/>
    </location>
</feature>
<dbReference type="Gene3D" id="2.60.120.200">
    <property type="match status" value="1"/>
</dbReference>
<keyword evidence="7" id="KW-1185">Reference proteome</keyword>
<accession>A0A330L6G1</accession>
<dbReference type="PROSITE" id="PS50853">
    <property type="entry name" value="FN3"/>
    <property type="match status" value="1"/>
</dbReference>
<dbReference type="SUPFAM" id="SSF51445">
    <property type="entry name" value="(Trans)glycosidases"/>
    <property type="match status" value="1"/>
</dbReference>
<keyword evidence="1 4" id="KW-0732">Signal</keyword>
<keyword evidence="2" id="KW-1015">Disulfide bond</keyword>
<dbReference type="InterPro" id="IPR003961">
    <property type="entry name" value="FN3_dom"/>
</dbReference>
<name>A0A330L6G1_9BACT</name>
<feature type="signal peptide" evidence="4">
    <location>
        <begin position="1"/>
        <end position="28"/>
    </location>
</feature>
<dbReference type="Pfam" id="PF13385">
    <property type="entry name" value="Laminin_G_3"/>
    <property type="match status" value="1"/>
</dbReference>
<dbReference type="SUPFAM" id="SSF49265">
    <property type="entry name" value="Fibronectin type III"/>
    <property type="match status" value="1"/>
</dbReference>
<dbReference type="AlphaFoldDB" id="A0A330L6G1"/>
<dbReference type="InterPro" id="IPR006558">
    <property type="entry name" value="LamG-like"/>
</dbReference>
<dbReference type="InterPro" id="IPR013783">
    <property type="entry name" value="Ig-like_fold"/>
</dbReference>
<dbReference type="Pfam" id="PF19815">
    <property type="entry name" value="DUF6298"/>
    <property type="match status" value="1"/>
</dbReference>
<evidence type="ECO:0000256" key="4">
    <source>
        <dbReference type="SAM" id="SignalP"/>
    </source>
</evidence>
<feature type="chain" id="PRO_5016368078" description="Fibronectin type-III domain-containing protein" evidence="4">
    <location>
        <begin position="29"/>
        <end position="1155"/>
    </location>
</feature>
<dbReference type="PANTHER" id="PTHR42535:SF2">
    <property type="entry name" value="CHROMOSOME UNDETERMINED SCAFFOLD_146, WHOLE GENOME SHOTGUN SEQUENCE"/>
    <property type="match status" value="1"/>
</dbReference>
<evidence type="ECO:0000259" key="5">
    <source>
        <dbReference type="PROSITE" id="PS50853"/>
    </source>
</evidence>
<evidence type="ECO:0000256" key="1">
    <source>
        <dbReference type="ARBA" id="ARBA00022729"/>
    </source>
</evidence>
<dbReference type="Proteomes" id="UP000248168">
    <property type="component" value="Unassembled WGS sequence"/>
</dbReference>
<dbReference type="InParanoid" id="A0A330L6G1"/>